<name>A0A8H6XMU5_9AGAR</name>
<evidence type="ECO:0000313" key="2">
    <source>
        <dbReference type="Proteomes" id="UP000623467"/>
    </source>
</evidence>
<dbReference type="Pfam" id="PF06516">
    <property type="entry name" value="NUP"/>
    <property type="match status" value="2"/>
</dbReference>
<dbReference type="PANTHER" id="PTHR38643">
    <property type="entry name" value="PURINE NUCLEOSIDE PERMEASE C285.05-RELATED"/>
    <property type="match status" value="1"/>
</dbReference>
<accession>A0A8H6XMU5</accession>
<dbReference type="GO" id="GO:0005783">
    <property type="term" value="C:endoplasmic reticulum"/>
    <property type="evidence" value="ECO:0007669"/>
    <property type="project" value="TreeGrafter"/>
</dbReference>
<proteinExistence type="predicted"/>
<dbReference type="InterPro" id="IPR009486">
    <property type="entry name" value="Pur_nuclsid_perm"/>
</dbReference>
<dbReference type="PANTHER" id="PTHR38643:SF1">
    <property type="entry name" value="PURINE NUCLEOSIDE PERMEASE C285.05-RELATED"/>
    <property type="match status" value="1"/>
</dbReference>
<organism evidence="1 2">
    <name type="scientific">Mycena sanguinolenta</name>
    <dbReference type="NCBI Taxonomy" id="230812"/>
    <lineage>
        <taxon>Eukaryota</taxon>
        <taxon>Fungi</taxon>
        <taxon>Dikarya</taxon>
        <taxon>Basidiomycota</taxon>
        <taxon>Agaricomycotina</taxon>
        <taxon>Agaricomycetes</taxon>
        <taxon>Agaricomycetidae</taxon>
        <taxon>Agaricales</taxon>
        <taxon>Marasmiineae</taxon>
        <taxon>Mycenaceae</taxon>
        <taxon>Mycena</taxon>
    </lineage>
</organism>
<gene>
    <name evidence="1" type="ORF">MSAN_01945100</name>
</gene>
<dbReference type="OrthoDB" id="2331083at2759"/>
<keyword evidence="2" id="KW-1185">Reference proteome</keyword>
<dbReference type="EMBL" id="JACAZH010000021">
    <property type="protein sequence ID" value="KAF7344628.1"/>
    <property type="molecule type" value="Genomic_DNA"/>
</dbReference>
<dbReference type="Proteomes" id="UP000623467">
    <property type="component" value="Unassembled WGS sequence"/>
</dbReference>
<dbReference type="AlphaFoldDB" id="A0A8H6XMU5"/>
<protein>
    <submittedName>
        <fullName evidence="1">Purine nucleoside permease</fullName>
    </submittedName>
</protein>
<evidence type="ECO:0000313" key="1">
    <source>
        <dbReference type="EMBL" id="KAF7344628.1"/>
    </source>
</evidence>
<comment type="caution">
    <text evidence="1">The sequence shown here is derived from an EMBL/GenBank/DDBJ whole genome shotgun (WGS) entry which is preliminary data.</text>
</comment>
<reference evidence="1" key="1">
    <citation type="submission" date="2020-05" db="EMBL/GenBank/DDBJ databases">
        <title>Mycena genomes resolve the evolution of fungal bioluminescence.</title>
        <authorList>
            <person name="Tsai I.J."/>
        </authorList>
    </citation>
    <scope>NUCLEOTIDE SEQUENCE</scope>
    <source>
        <strain evidence="1">160909Yilan</strain>
    </source>
</reference>
<dbReference type="GO" id="GO:0055085">
    <property type="term" value="P:transmembrane transport"/>
    <property type="evidence" value="ECO:0007669"/>
    <property type="project" value="InterPro"/>
</dbReference>
<sequence>MGFTLYKEDPYLRENSRPLLRAPSFDPTTTPGPMLLRLLPCLLFGVSNTLAIIAPKVFIFTMFDLEANAWFGIPEFNVLEQNITVPGFSPLYPDAHCTSDGVVCLLTTGQAEINAAATISALVYSRTFNLTSTYFLVAGIAGINPKVTTIGSVTFARYAVQVALQYEIDAREIPAQFPTGYFPQGSTAPGQMPGSWDGTEHRAFLKGASAPSIVLCDTATSDVYWSGNLLGEAFENTTTIFTNGSATYCTTQQEDSATLGVLMRATMFHLVDFSRIIIMRSASDFDRPYPGQNGVANLLGDAPGINPSLLNLHLAGVKVIQGIVNEWDNKYAHGVQADNYIGDVFGSLGGEPDFGPGSIFKGSRITSWLYL</sequence>